<accession>A0ABU4WL27</accession>
<dbReference type="Proteomes" id="UP001285244">
    <property type="component" value="Unassembled WGS sequence"/>
</dbReference>
<dbReference type="RefSeq" id="WP_320325276.1">
    <property type="nucleotide sequence ID" value="NZ_JALBUS010000004.1"/>
</dbReference>
<gene>
    <name evidence="1" type="ORF">MOZ64_03790</name>
</gene>
<protein>
    <submittedName>
        <fullName evidence="1">Uncharacterized protein</fullName>
    </submittedName>
</protein>
<proteinExistence type="predicted"/>
<reference evidence="1 2" key="1">
    <citation type="submission" date="2022-03" db="EMBL/GenBank/DDBJ databases">
        <title>Novel taxa within the pig intestine.</title>
        <authorList>
            <person name="Wylensek D."/>
            <person name="Bishof K."/>
            <person name="Afrizal A."/>
            <person name="Clavel T."/>
        </authorList>
    </citation>
    <scope>NUCLEOTIDE SEQUENCE [LARGE SCALE GENOMIC DNA]</scope>
    <source>
        <strain evidence="1 2">Cla-KB-P134</strain>
    </source>
</reference>
<sequence length="125" mass="13410">MVAYATTEDVISGFREMTESEKGKCTFLLDEAGAIIKAYCKNTDTIDGDVLKLVSCRMVRRVLGDGESTTGFPVGSTQGSMSALGYSQSFTISNGSVGELYLSKIEKKMLGIGDHIGMHSPLEDI</sequence>
<evidence type="ECO:0000313" key="2">
    <source>
        <dbReference type="Proteomes" id="UP001285244"/>
    </source>
</evidence>
<organism evidence="1 2">
    <name type="scientific">Absicoccus intestinalis</name>
    <dbReference type="NCBI Taxonomy" id="2926319"/>
    <lineage>
        <taxon>Bacteria</taxon>
        <taxon>Bacillati</taxon>
        <taxon>Bacillota</taxon>
        <taxon>Erysipelotrichia</taxon>
        <taxon>Erysipelotrichales</taxon>
        <taxon>Erysipelotrichaceae</taxon>
        <taxon>Absicoccus</taxon>
    </lineage>
</organism>
<name>A0ABU4WL27_9FIRM</name>
<evidence type="ECO:0000313" key="1">
    <source>
        <dbReference type="EMBL" id="MDX8416964.1"/>
    </source>
</evidence>
<comment type="caution">
    <text evidence="1">The sequence shown here is derived from an EMBL/GenBank/DDBJ whole genome shotgun (WGS) entry which is preliminary data.</text>
</comment>
<keyword evidence="2" id="KW-1185">Reference proteome</keyword>
<dbReference type="EMBL" id="JALBUS010000004">
    <property type="protein sequence ID" value="MDX8416964.1"/>
    <property type="molecule type" value="Genomic_DNA"/>
</dbReference>